<evidence type="ECO:0000313" key="3">
    <source>
        <dbReference type="Proteomes" id="UP001162162"/>
    </source>
</evidence>
<feature type="domain" description="Protein phosphatase 1 regulatory subunit 21 N-terminal" evidence="1">
    <location>
        <begin position="12"/>
        <end position="62"/>
    </location>
</feature>
<dbReference type="InterPro" id="IPR040024">
    <property type="entry name" value="PPP1R21"/>
</dbReference>
<protein>
    <recommendedName>
        <fullName evidence="1">Protein phosphatase 1 regulatory subunit 21 N-terminal domain-containing protein</fullName>
    </recommendedName>
</protein>
<dbReference type="InterPro" id="IPR019343">
    <property type="entry name" value="PPP1R21_N"/>
</dbReference>
<dbReference type="GO" id="GO:0016020">
    <property type="term" value="C:membrane"/>
    <property type="evidence" value="ECO:0007669"/>
    <property type="project" value="TreeGrafter"/>
</dbReference>
<dbReference type="GO" id="GO:0005769">
    <property type="term" value="C:early endosome"/>
    <property type="evidence" value="ECO:0007669"/>
    <property type="project" value="TreeGrafter"/>
</dbReference>
<accession>A0AAV8X862</accession>
<keyword evidence="3" id="KW-1185">Reference proteome</keyword>
<evidence type="ECO:0000313" key="2">
    <source>
        <dbReference type="EMBL" id="KAJ8935128.1"/>
    </source>
</evidence>
<reference evidence="2" key="1">
    <citation type="journal article" date="2023" name="Insect Mol. Biol.">
        <title>Genome sequencing provides insights into the evolution of gene families encoding plant cell wall-degrading enzymes in longhorned beetles.</title>
        <authorList>
            <person name="Shin N.R."/>
            <person name="Okamura Y."/>
            <person name="Kirsch R."/>
            <person name="Pauchet Y."/>
        </authorList>
    </citation>
    <scope>NUCLEOTIDE SEQUENCE</scope>
    <source>
        <strain evidence="2">AMC_N1</strain>
    </source>
</reference>
<dbReference type="PANTHER" id="PTHR21448">
    <property type="entry name" value="SMOOTH MUSCLE MYOSIN HEAVY CHAIN-RELATED"/>
    <property type="match status" value="1"/>
</dbReference>
<dbReference type="Proteomes" id="UP001162162">
    <property type="component" value="Unassembled WGS sequence"/>
</dbReference>
<sequence>MEKETDIEAKYHKLAAEYSKVRSQATVLKKAVLDEQTKNLELNDLVKKHEQTMQSENKKWKV</sequence>
<proteinExistence type="predicted"/>
<dbReference type="SMART" id="SM01254">
    <property type="entry name" value="KLRAQ"/>
    <property type="match status" value="1"/>
</dbReference>
<dbReference type="Pfam" id="PF10205">
    <property type="entry name" value="KLRAQ"/>
    <property type="match status" value="1"/>
</dbReference>
<gene>
    <name evidence="2" type="ORF">NQ318_015783</name>
</gene>
<comment type="caution">
    <text evidence="2">The sequence shown here is derived from an EMBL/GenBank/DDBJ whole genome shotgun (WGS) entry which is preliminary data.</text>
</comment>
<dbReference type="AlphaFoldDB" id="A0AAV8X862"/>
<dbReference type="PANTHER" id="PTHR21448:SF0">
    <property type="entry name" value="PROTEIN PHOSPHATASE 1 REGULATORY SUBUNIT 21"/>
    <property type="match status" value="1"/>
</dbReference>
<organism evidence="2 3">
    <name type="scientific">Aromia moschata</name>
    <dbReference type="NCBI Taxonomy" id="1265417"/>
    <lineage>
        <taxon>Eukaryota</taxon>
        <taxon>Metazoa</taxon>
        <taxon>Ecdysozoa</taxon>
        <taxon>Arthropoda</taxon>
        <taxon>Hexapoda</taxon>
        <taxon>Insecta</taxon>
        <taxon>Pterygota</taxon>
        <taxon>Neoptera</taxon>
        <taxon>Endopterygota</taxon>
        <taxon>Coleoptera</taxon>
        <taxon>Polyphaga</taxon>
        <taxon>Cucujiformia</taxon>
        <taxon>Chrysomeloidea</taxon>
        <taxon>Cerambycidae</taxon>
        <taxon>Cerambycinae</taxon>
        <taxon>Callichromatini</taxon>
        <taxon>Aromia</taxon>
    </lineage>
</organism>
<dbReference type="EMBL" id="JAPWTK010000930">
    <property type="protein sequence ID" value="KAJ8935128.1"/>
    <property type="molecule type" value="Genomic_DNA"/>
</dbReference>
<name>A0AAV8X862_9CUCU</name>
<evidence type="ECO:0000259" key="1">
    <source>
        <dbReference type="SMART" id="SM01254"/>
    </source>
</evidence>